<name>A0A1H5N7U4_9MICO</name>
<reference evidence="3" key="1">
    <citation type="submission" date="2016-10" db="EMBL/GenBank/DDBJ databases">
        <authorList>
            <person name="Varghese N."/>
            <person name="Submissions S."/>
        </authorList>
    </citation>
    <scope>NUCLEOTIDE SEQUENCE [LARGE SCALE GENOMIC DNA]</scope>
    <source>
        <strain evidence="3">DSM 21368</strain>
    </source>
</reference>
<dbReference type="Proteomes" id="UP000199220">
    <property type="component" value="Unassembled WGS sequence"/>
</dbReference>
<dbReference type="AlphaFoldDB" id="A0A1H5N7U4"/>
<dbReference type="RefSeq" id="WP_089774926.1">
    <property type="nucleotide sequence ID" value="NZ_FNTX01000002.1"/>
</dbReference>
<keyword evidence="3" id="KW-1185">Reference proteome</keyword>
<feature type="transmembrane region" description="Helical" evidence="1">
    <location>
        <begin position="194"/>
        <end position="210"/>
    </location>
</feature>
<protein>
    <submittedName>
        <fullName evidence="2">Uncharacterized protein</fullName>
    </submittedName>
</protein>
<keyword evidence="1" id="KW-0472">Membrane</keyword>
<proteinExistence type="predicted"/>
<dbReference type="EMBL" id="FNTX01000002">
    <property type="protein sequence ID" value="SEE96738.1"/>
    <property type="molecule type" value="Genomic_DNA"/>
</dbReference>
<evidence type="ECO:0000313" key="2">
    <source>
        <dbReference type="EMBL" id="SEE96738.1"/>
    </source>
</evidence>
<organism evidence="2 3">
    <name type="scientific">Ruania alba</name>
    <dbReference type="NCBI Taxonomy" id="648782"/>
    <lineage>
        <taxon>Bacteria</taxon>
        <taxon>Bacillati</taxon>
        <taxon>Actinomycetota</taxon>
        <taxon>Actinomycetes</taxon>
        <taxon>Micrococcales</taxon>
        <taxon>Ruaniaceae</taxon>
        <taxon>Ruania</taxon>
    </lineage>
</organism>
<gene>
    <name evidence="2" type="ORF">SAMN04488554_3954</name>
</gene>
<keyword evidence="1" id="KW-0812">Transmembrane</keyword>
<accession>A0A1H5N7U4</accession>
<evidence type="ECO:0000313" key="3">
    <source>
        <dbReference type="Proteomes" id="UP000199220"/>
    </source>
</evidence>
<dbReference type="STRING" id="648782.SAMN04488554_3954"/>
<feature type="transmembrane region" description="Helical" evidence="1">
    <location>
        <begin position="161"/>
        <end position="188"/>
    </location>
</feature>
<keyword evidence="1" id="KW-1133">Transmembrane helix</keyword>
<sequence>MSSEHLSLEDLTPENVLPMSLTAQQFALTDENLIIDTAEGWKLRIYGDWTYQAPDGPISSSGGQDRRMVDRLQAHYRGTPLADFTVGRTLSFTVGGRVIHVPAVPGLVAWKITGPDLQQLTLLSDGKIEITLRNPQAGNRPSTGSSPALQLSRAQNAAVGAMSWAIVTIQLIVIGLLTAGIVAVGVVGVDGEEPLPITLIWLIVPLWLLYKTIKSWRRTSPDHQ</sequence>
<evidence type="ECO:0000256" key="1">
    <source>
        <dbReference type="SAM" id="Phobius"/>
    </source>
</evidence>